<reference evidence="8 9" key="1">
    <citation type="journal article" date="2016" name="Genome Announc.">
        <title>Genome Sequence of Madurella mycetomatis mm55, Isolated from a Human Mycetoma Case in Sudan.</title>
        <authorList>
            <person name="Smit S."/>
            <person name="Derks M.F."/>
            <person name="Bervoets S."/>
            <person name="Fahal A."/>
            <person name="van Leeuwen W."/>
            <person name="van Belkum A."/>
            <person name="van de Sande W.W."/>
        </authorList>
    </citation>
    <scope>NUCLEOTIDE SEQUENCE [LARGE SCALE GENOMIC DNA]</scope>
    <source>
        <strain evidence="9">mm55</strain>
    </source>
</reference>
<dbReference type="InterPro" id="IPR017057">
    <property type="entry name" value="Ent-kaurene_synthase_fun"/>
</dbReference>
<dbReference type="InterPro" id="IPR050148">
    <property type="entry name" value="Terpene_synthase-like"/>
</dbReference>
<dbReference type="InterPro" id="IPR008930">
    <property type="entry name" value="Terpenoid_cyclase/PrenylTrfase"/>
</dbReference>
<keyword evidence="5" id="KW-0413">Isomerase</keyword>
<dbReference type="OrthoDB" id="2343925at2759"/>
<evidence type="ECO:0000256" key="3">
    <source>
        <dbReference type="ARBA" id="ARBA00022723"/>
    </source>
</evidence>
<dbReference type="GO" id="GO:0016102">
    <property type="term" value="P:diterpenoid biosynthetic process"/>
    <property type="evidence" value="ECO:0007669"/>
    <property type="project" value="TreeGrafter"/>
</dbReference>
<comment type="cofactor">
    <cofactor evidence="1">
        <name>Mg(2+)</name>
        <dbReference type="ChEBI" id="CHEBI:18420"/>
    </cofactor>
</comment>
<evidence type="ECO:0000313" key="9">
    <source>
        <dbReference type="Proteomes" id="UP000078237"/>
    </source>
</evidence>
<evidence type="ECO:0000313" key="8">
    <source>
        <dbReference type="EMBL" id="KXX73544.1"/>
    </source>
</evidence>
<accession>A0A175VS10</accession>
<dbReference type="PANTHER" id="PTHR31739:SF25">
    <property type="entry name" value="(E,E)-GERANYLLINALOOL SYNTHASE"/>
    <property type="match status" value="1"/>
</dbReference>
<evidence type="ECO:0000256" key="1">
    <source>
        <dbReference type="ARBA" id="ARBA00001946"/>
    </source>
</evidence>
<dbReference type="PANTHER" id="PTHR31739">
    <property type="entry name" value="ENT-COPALYL DIPHOSPHATE SYNTHASE, CHLOROPLASTIC"/>
    <property type="match status" value="1"/>
</dbReference>
<dbReference type="Gene3D" id="1.50.10.20">
    <property type="match status" value="1"/>
</dbReference>
<gene>
    <name evidence="8" type="ORF">MMYC01_210515</name>
</gene>
<dbReference type="Gene3D" id="1.50.10.160">
    <property type="match status" value="1"/>
</dbReference>
<evidence type="ECO:0000256" key="5">
    <source>
        <dbReference type="ARBA" id="ARBA00023235"/>
    </source>
</evidence>
<dbReference type="Proteomes" id="UP000078237">
    <property type="component" value="Unassembled WGS sequence"/>
</dbReference>
<feature type="region of interest" description="Disordered" evidence="7">
    <location>
        <begin position="687"/>
        <end position="711"/>
    </location>
</feature>
<dbReference type="VEuPathDB" id="FungiDB:MMYC01_210515"/>
<dbReference type="SUPFAM" id="SSF48239">
    <property type="entry name" value="Terpenoid cyclases/Protein prenyltransferases"/>
    <property type="match status" value="2"/>
</dbReference>
<keyword evidence="3" id="KW-0479">Metal-binding</keyword>
<proteinExistence type="inferred from homology"/>
<protein>
    <submittedName>
        <fullName evidence="8">Copalyl diphosphate synthase</fullName>
    </submittedName>
</protein>
<dbReference type="AlphaFoldDB" id="A0A175VS10"/>
<evidence type="ECO:0000256" key="7">
    <source>
        <dbReference type="SAM" id="MobiDB-lite"/>
    </source>
</evidence>
<dbReference type="EMBL" id="LCTW02000456">
    <property type="protein sequence ID" value="KXX73544.1"/>
    <property type="molecule type" value="Genomic_DNA"/>
</dbReference>
<comment type="similarity">
    <text evidence="2">Belongs to the terpene synthase family.</text>
</comment>
<evidence type="ECO:0000256" key="4">
    <source>
        <dbReference type="ARBA" id="ARBA00022842"/>
    </source>
</evidence>
<dbReference type="GO" id="GO:0010333">
    <property type="term" value="F:terpene synthase activity"/>
    <property type="evidence" value="ECO:0007669"/>
    <property type="project" value="InterPro"/>
</dbReference>
<keyword evidence="9" id="KW-1185">Reference proteome</keyword>
<sequence>MDSSMTLHGQAQALLAGLASQCSKGFGSMSASVYDTAWLSMVHKTGEWLFPECFDFILEQQLPSGAWEPYATPLDGILNTAAALLTLKKHLKKLDPEQHDDHRQRDWLLRSHGAEAALKAMLHDWDVDSTDQVGFEILVVSLLTLLQKEGGVSIDFPGLDALRAVRDAKLAKLPPSTLYQMPSTLYHALEAFIGHIDFDRVRPWRDADGSMMASPASTAAYLMNSSTWDDEAEAYLRRVLDRQTFGGADRRSVPCAWPTTIFETSWVVTTLVSAGVVIGEAEASTLGNLLRGALLAQKGLLGFAPGTLPDVDDTAKGLESLHYLSQGDNVSVDGLVRKFEANEHFMTYPGERNPSFSANCNVLILFLVRDDRAQHVALIVKAVRFLTRSVFGGHVNEKWHLSELYWVVLLARAFQLLLQHREVALAVSDLDPALREEIPMVSLSIMMHILRAQQANGSWDGGCEITSYAILALSSLEKLPWVRQLDTGRIFAAMALGKSFLHTNRSEWTKGRHVWIEKVTYASSVLSEAYCLAAALVPLPSTIQPQQEGNSRAAASADTRLLLGMRKAGNLIARTPLFSNTDRWALRVAEMQACFAMQALQRQPVDVFPRTTRSKDKYLFIIPLALTASALEPQRSGEVSLSVLYEMMTLSVLNFHADEYMESIVEGSFAGNLNTIRDIVRQLFTEIQQPNGSKETDGTASNEHHREDTEPTLTDIKAVISRFVRRILHHPAVLSSPASLQKRLAFELQTFLLAHITQAEDNHRLRSQWGQDVLNEDSNEIWSGATASSASAPSPNSPAARLRYREPGRTFYHWVRSTSADHTSCPFSFVFFNCLVHAASLSSSSTKKNNYDEEEKTALKMSARTAYLAEDACRHLASLCRMYNDAGSAVRDDDERALNSLNFPEFFLRSTSDCGRSRCHHRRRRAHGESAAQTMTEELLWIAEYERRGLETAMELLEDEIGTGCEWVRALRLFVGVTDLYGQIYVLQDVGMRTR</sequence>
<evidence type="ECO:0000256" key="6">
    <source>
        <dbReference type="ARBA" id="ARBA00023239"/>
    </source>
</evidence>
<comment type="caution">
    <text evidence="8">The sequence shown here is derived from an EMBL/GenBank/DDBJ whole genome shotgun (WGS) entry which is preliminary data.</text>
</comment>
<organism evidence="8 9">
    <name type="scientific">Madurella mycetomatis</name>
    <dbReference type="NCBI Taxonomy" id="100816"/>
    <lineage>
        <taxon>Eukaryota</taxon>
        <taxon>Fungi</taxon>
        <taxon>Dikarya</taxon>
        <taxon>Ascomycota</taxon>
        <taxon>Pezizomycotina</taxon>
        <taxon>Sordariomycetes</taxon>
        <taxon>Sordariomycetidae</taxon>
        <taxon>Sordariales</taxon>
        <taxon>Sordariales incertae sedis</taxon>
        <taxon>Madurella</taxon>
    </lineage>
</organism>
<dbReference type="GO" id="GO:0000287">
    <property type="term" value="F:magnesium ion binding"/>
    <property type="evidence" value="ECO:0007669"/>
    <property type="project" value="TreeGrafter"/>
</dbReference>
<keyword evidence="4" id="KW-0460">Magnesium</keyword>
<evidence type="ECO:0000256" key="2">
    <source>
        <dbReference type="ARBA" id="ARBA00006333"/>
    </source>
</evidence>
<feature type="compositionally biased region" description="Basic and acidic residues" evidence="7">
    <location>
        <begin position="694"/>
        <end position="709"/>
    </location>
</feature>
<keyword evidence="6" id="KW-0456">Lyase</keyword>
<dbReference type="PIRSF" id="PIRSF036498">
    <property type="entry name" value="Ent-kaurene_synthase_fungi"/>
    <property type="match status" value="1"/>
</dbReference>
<dbReference type="STRING" id="100816.A0A175VS10"/>
<name>A0A175VS10_9PEZI</name>
<dbReference type="GO" id="GO:0016853">
    <property type="term" value="F:isomerase activity"/>
    <property type="evidence" value="ECO:0007669"/>
    <property type="project" value="UniProtKB-KW"/>
</dbReference>